<dbReference type="EMBL" id="LAZR01037671">
    <property type="protein sequence ID" value="KKL21592.1"/>
    <property type="molecule type" value="Genomic_DNA"/>
</dbReference>
<gene>
    <name evidence="1" type="ORF">LCGC14_2443940</name>
</gene>
<evidence type="ECO:0000313" key="1">
    <source>
        <dbReference type="EMBL" id="KKL21592.1"/>
    </source>
</evidence>
<sequence length="61" mass="6938">MSDCDHIVAFHIGHEAVRRSELRAKIRTECGDKFDWCCGGALYLQFCPDCGEELTTYAVRL</sequence>
<reference evidence="1" key="1">
    <citation type="journal article" date="2015" name="Nature">
        <title>Complex archaea that bridge the gap between prokaryotes and eukaryotes.</title>
        <authorList>
            <person name="Spang A."/>
            <person name="Saw J.H."/>
            <person name="Jorgensen S.L."/>
            <person name="Zaremba-Niedzwiedzka K."/>
            <person name="Martijn J."/>
            <person name="Lind A.E."/>
            <person name="van Eijk R."/>
            <person name="Schleper C."/>
            <person name="Guy L."/>
            <person name="Ettema T.J."/>
        </authorList>
    </citation>
    <scope>NUCLEOTIDE SEQUENCE</scope>
</reference>
<name>A0A0F9C5L1_9ZZZZ</name>
<protein>
    <submittedName>
        <fullName evidence="1">Uncharacterized protein</fullName>
    </submittedName>
</protein>
<proteinExistence type="predicted"/>
<dbReference type="AlphaFoldDB" id="A0A0F9C5L1"/>
<organism evidence="1">
    <name type="scientific">marine sediment metagenome</name>
    <dbReference type="NCBI Taxonomy" id="412755"/>
    <lineage>
        <taxon>unclassified sequences</taxon>
        <taxon>metagenomes</taxon>
        <taxon>ecological metagenomes</taxon>
    </lineage>
</organism>
<comment type="caution">
    <text evidence="1">The sequence shown here is derived from an EMBL/GenBank/DDBJ whole genome shotgun (WGS) entry which is preliminary data.</text>
</comment>
<accession>A0A0F9C5L1</accession>